<dbReference type="PANTHER" id="PTHR47704">
    <property type="entry name" value="POTASSIUM TRANSPORTER KIMA"/>
    <property type="match status" value="1"/>
</dbReference>
<evidence type="ECO:0000313" key="7">
    <source>
        <dbReference type="Proteomes" id="UP000264702"/>
    </source>
</evidence>
<sequence length="626" mass="67361">MQIADLLFGRPLATSEERAECIGPAAGIPIFGLDALSSAAYGPEAALTLLIPLGLMGVREIVPITAAILILLVILYFSYSQTIEAYPHGGGSFTVASENLGDGAGLLAAAALMIDYVLTAAVGISAGVGALISAVPSLQPHTLAICLGILVLLTLVNLRGVHDTGLVFLIPTYLFIGTMIVVIGLGFFHVVVTGGHPAPVDAPPKLPPATEALTLWLLLKVFSSGCTAMTGVEAVSNGVMAFREPTTKNAKRSLTIIIALLLVLLAGIAGLCRFYGIGATDPTGTGYQSVLSQLTAAVAGRGWFYYVTIGSILLVLALSANTAFADFPRLTRAIALKNYLPHVFILRGRRLLYSHGIIALVGFTATLLILFGGVTDRLIPLYAIGAFLAFTLSQAGMVMHWRRNKGKGSTARMCINGLGAVATGITLLVVLVAKFVAGAWVTALLIPCLILVMMAVHKHYRKVAAETASHEPLRVDNLRPPLVIIPLDRWSRITEKGLRFALMMSQEVIAVHVDSTEAGETGRSICDDWNTEVLEPIRKAKLTEPKLVTLKSPYRFVLQPLMEFVLQAEKQDESRQIAVLVPELVVKHWWENLLHNQRANVLKLMLLLRGSRRIVVINIPWYLDRG</sequence>
<evidence type="ECO:0000256" key="3">
    <source>
        <dbReference type="ARBA" id="ARBA00022989"/>
    </source>
</evidence>
<keyword evidence="3 5" id="KW-1133">Transmembrane helix</keyword>
<feature type="transmembrane region" description="Helical" evidence="5">
    <location>
        <begin position="106"/>
        <end position="132"/>
    </location>
</feature>
<feature type="transmembrane region" description="Helical" evidence="5">
    <location>
        <begin position="61"/>
        <end position="79"/>
    </location>
</feature>
<dbReference type="GO" id="GO:0022857">
    <property type="term" value="F:transmembrane transporter activity"/>
    <property type="evidence" value="ECO:0007669"/>
    <property type="project" value="InterPro"/>
</dbReference>
<feature type="transmembrane region" description="Helical" evidence="5">
    <location>
        <begin position="212"/>
        <end position="232"/>
    </location>
</feature>
<feature type="transmembrane region" description="Helical" evidence="5">
    <location>
        <begin position="138"/>
        <end position="158"/>
    </location>
</feature>
<dbReference type="EMBL" id="QVQT01000005">
    <property type="protein sequence ID" value="RFU15850.1"/>
    <property type="molecule type" value="Genomic_DNA"/>
</dbReference>
<feature type="transmembrane region" description="Helical" evidence="5">
    <location>
        <begin position="413"/>
        <end position="433"/>
    </location>
</feature>
<evidence type="ECO:0000256" key="2">
    <source>
        <dbReference type="ARBA" id="ARBA00022692"/>
    </source>
</evidence>
<comment type="caution">
    <text evidence="6">The sequence shown here is derived from an EMBL/GenBank/DDBJ whole genome shotgun (WGS) entry which is preliminary data.</text>
</comment>
<dbReference type="RefSeq" id="WP_117301686.1">
    <property type="nucleotide sequence ID" value="NZ_QVQT02000005.1"/>
</dbReference>
<evidence type="ECO:0000256" key="1">
    <source>
        <dbReference type="ARBA" id="ARBA00004141"/>
    </source>
</evidence>
<feature type="transmembrane region" description="Helical" evidence="5">
    <location>
        <begin position="253"/>
        <end position="276"/>
    </location>
</feature>
<proteinExistence type="predicted"/>
<comment type="subcellular location">
    <subcellularLocation>
        <location evidence="1">Membrane</location>
        <topology evidence="1">Multi-pass membrane protein</topology>
    </subcellularLocation>
</comment>
<gene>
    <name evidence="6" type="ORF">D0Y96_15580</name>
</gene>
<feature type="transmembrane region" description="Helical" evidence="5">
    <location>
        <begin position="165"/>
        <end position="192"/>
    </location>
</feature>
<dbReference type="Gene3D" id="1.20.1740.10">
    <property type="entry name" value="Amino acid/polyamine transporter I"/>
    <property type="match status" value="1"/>
</dbReference>
<feature type="transmembrane region" description="Helical" evidence="5">
    <location>
        <begin position="351"/>
        <end position="373"/>
    </location>
</feature>
<dbReference type="OrthoDB" id="9759676at2"/>
<name>A0A372ILN1_9BACT</name>
<keyword evidence="7" id="KW-1185">Reference proteome</keyword>
<protein>
    <submittedName>
        <fullName evidence="6">APC family permease</fullName>
    </submittedName>
</protein>
<keyword evidence="4 5" id="KW-0472">Membrane</keyword>
<feature type="transmembrane region" description="Helical" evidence="5">
    <location>
        <begin position="303"/>
        <end position="324"/>
    </location>
</feature>
<dbReference type="InterPro" id="IPR002293">
    <property type="entry name" value="AA/rel_permease1"/>
</dbReference>
<dbReference type="Proteomes" id="UP000264702">
    <property type="component" value="Unassembled WGS sequence"/>
</dbReference>
<keyword evidence="2 5" id="KW-0812">Transmembrane</keyword>
<feature type="transmembrane region" description="Helical" evidence="5">
    <location>
        <begin position="439"/>
        <end position="456"/>
    </location>
</feature>
<evidence type="ECO:0000313" key="6">
    <source>
        <dbReference type="EMBL" id="RFU15850.1"/>
    </source>
</evidence>
<dbReference type="Pfam" id="PF13520">
    <property type="entry name" value="AA_permease_2"/>
    <property type="match status" value="1"/>
</dbReference>
<evidence type="ECO:0000256" key="5">
    <source>
        <dbReference type="SAM" id="Phobius"/>
    </source>
</evidence>
<reference evidence="6 7" key="1">
    <citation type="submission" date="2018-08" db="EMBL/GenBank/DDBJ databases">
        <title>Acidipila sp. 4G-K13, an acidobacterium isolated from forest soil.</title>
        <authorList>
            <person name="Gao Z.-H."/>
            <person name="Qiu L.-H."/>
        </authorList>
    </citation>
    <scope>NUCLEOTIDE SEQUENCE [LARGE SCALE GENOMIC DNA]</scope>
    <source>
        <strain evidence="6 7">4G-K13</strain>
    </source>
</reference>
<evidence type="ECO:0000256" key="4">
    <source>
        <dbReference type="ARBA" id="ARBA00023136"/>
    </source>
</evidence>
<dbReference type="AlphaFoldDB" id="A0A372ILN1"/>
<dbReference type="GO" id="GO:0016020">
    <property type="term" value="C:membrane"/>
    <property type="evidence" value="ECO:0007669"/>
    <property type="project" value="UniProtKB-SubCell"/>
</dbReference>
<accession>A0A372ILN1</accession>
<organism evidence="6 7">
    <name type="scientific">Paracidobacterium acidisoli</name>
    <dbReference type="NCBI Taxonomy" id="2303751"/>
    <lineage>
        <taxon>Bacteria</taxon>
        <taxon>Pseudomonadati</taxon>
        <taxon>Acidobacteriota</taxon>
        <taxon>Terriglobia</taxon>
        <taxon>Terriglobales</taxon>
        <taxon>Acidobacteriaceae</taxon>
        <taxon>Paracidobacterium</taxon>
    </lineage>
</organism>
<feature type="transmembrane region" description="Helical" evidence="5">
    <location>
        <begin position="379"/>
        <end position="401"/>
    </location>
</feature>
<dbReference type="PANTHER" id="PTHR47704:SF1">
    <property type="entry name" value="POTASSIUM TRANSPORTER KIMA"/>
    <property type="match status" value="1"/>
</dbReference>
<dbReference type="InterPro" id="IPR053153">
    <property type="entry name" value="APC_K+_Transporter"/>
</dbReference>